<keyword evidence="2" id="KW-1185">Reference proteome</keyword>
<dbReference type="NCBIfam" id="TIGR02215">
    <property type="entry name" value="phage_chp_gp8"/>
    <property type="match status" value="1"/>
</dbReference>
<dbReference type="NCBIfam" id="TIGR01560">
    <property type="entry name" value="put_DNA_pack"/>
    <property type="match status" value="2"/>
</dbReference>
<dbReference type="EMBL" id="JAYWLC010000004">
    <property type="protein sequence ID" value="MER5171593.1"/>
    <property type="molecule type" value="Genomic_DNA"/>
</dbReference>
<proteinExistence type="predicted"/>
<dbReference type="Proteomes" id="UP001438953">
    <property type="component" value="Unassembled WGS sequence"/>
</dbReference>
<accession>A0ABV1SFB4</accession>
<dbReference type="Pfam" id="PF05135">
    <property type="entry name" value="Phage_connect_1"/>
    <property type="match status" value="1"/>
</dbReference>
<evidence type="ECO:0000313" key="2">
    <source>
        <dbReference type="Proteomes" id="UP001438953"/>
    </source>
</evidence>
<comment type="caution">
    <text evidence="1">The sequence shown here is derived from an EMBL/GenBank/DDBJ whole genome shotgun (WGS) entry which is preliminary data.</text>
</comment>
<dbReference type="Gene3D" id="1.10.3230.30">
    <property type="entry name" value="Phage gp6-like head-tail connector protein"/>
    <property type="match status" value="1"/>
</dbReference>
<protein>
    <submittedName>
        <fullName evidence="1">Head-tail connector protein</fullName>
    </submittedName>
</protein>
<reference evidence="1 2" key="1">
    <citation type="submission" date="2024-01" db="EMBL/GenBank/DDBJ databases">
        <authorList>
            <person name="Deng Y."/>
            <person name="Su J."/>
        </authorList>
    </citation>
    <scope>NUCLEOTIDE SEQUENCE [LARGE SCALE GENOMIC DNA]</scope>
    <source>
        <strain evidence="1 2">CPCC 100088</strain>
    </source>
</reference>
<dbReference type="InterPro" id="IPR011738">
    <property type="entry name" value="Phage_CHP"/>
</dbReference>
<name>A0ABV1SFB4_9RHOB</name>
<dbReference type="InterPro" id="IPR006450">
    <property type="entry name" value="Phage_HK97_gp6-like"/>
</dbReference>
<organism evidence="1 2">
    <name type="scientific">Thioclava kandeliae</name>
    <dbReference type="NCBI Taxonomy" id="3070818"/>
    <lineage>
        <taxon>Bacteria</taxon>
        <taxon>Pseudomonadati</taxon>
        <taxon>Pseudomonadota</taxon>
        <taxon>Alphaproteobacteria</taxon>
        <taxon>Rhodobacterales</taxon>
        <taxon>Paracoccaceae</taxon>
        <taxon>Thioclava</taxon>
    </lineage>
</organism>
<gene>
    <name evidence="1" type="ORF">VSX56_07370</name>
</gene>
<dbReference type="InterPro" id="IPR021146">
    <property type="entry name" value="Phage_gp6-like_head-tail"/>
</dbReference>
<reference evidence="1 2" key="2">
    <citation type="submission" date="2024-06" db="EMBL/GenBank/DDBJ databases">
        <title>Thioclava kandeliae sp. nov. from a rhizosphere soil sample of Kandelia candel in a mangrove.</title>
        <authorList>
            <person name="Mu T."/>
        </authorList>
    </citation>
    <scope>NUCLEOTIDE SEQUENCE [LARGE SCALE GENOMIC DNA]</scope>
    <source>
        <strain evidence="1 2">CPCC 100088</strain>
    </source>
</reference>
<sequence>MIDLRPFLVAAPTEQPVTLADAKLHCRVDHDDEDSLINGLIAAAAAHLDGWGGVLGRAIMTQTWRVRIPCAGVHRLPMPDVTEARATYDDATTDTLDLTVTAGGWEIAAAQAGWVEFDCALPAAQLPAMRAAILMLVGHWYLNREAVGDAKAALPIGAESLIGAMRWRRI</sequence>
<dbReference type="RefSeq" id="WP_350936037.1">
    <property type="nucleotide sequence ID" value="NZ_JAYWLC010000004.1"/>
</dbReference>
<evidence type="ECO:0000313" key="1">
    <source>
        <dbReference type="EMBL" id="MER5171593.1"/>
    </source>
</evidence>
<dbReference type="CDD" id="cd08054">
    <property type="entry name" value="gp6"/>
    <property type="match status" value="1"/>
</dbReference>